<organism evidence="1 2">
    <name type="scientific">Virgisporangium aurantiacum</name>
    <dbReference type="NCBI Taxonomy" id="175570"/>
    <lineage>
        <taxon>Bacteria</taxon>
        <taxon>Bacillati</taxon>
        <taxon>Actinomycetota</taxon>
        <taxon>Actinomycetes</taxon>
        <taxon>Micromonosporales</taxon>
        <taxon>Micromonosporaceae</taxon>
        <taxon>Virgisporangium</taxon>
    </lineage>
</organism>
<dbReference type="RefSeq" id="WP_275423954.1">
    <property type="nucleotide sequence ID" value="NZ_BOPG01000030.1"/>
</dbReference>
<dbReference type="PANTHER" id="PTHR20883">
    <property type="entry name" value="PHYTANOYL-COA DIOXYGENASE DOMAIN CONTAINING 1"/>
    <property type="match status" value="1"/>
</dbReference>
<reference evidence="1" key="1">
    <citation type="submission" date="2021-01" db="EMBL/GenBank/DDBJ databases">
        <title>Whole genome shotgun sequence of Virgisporangium aurantiacum NBRC 16421.</title>
        <authorList>
            <person name="Komaki H."/>
            <person name="Tamura T."/>
        </authorList>
    </citation>
    <scope>NUCLEOTIDE SEQUENCE</scope>
    <source>
        <strain evidence="1">NBRC 16421</strain>
    </source>
</reference>
<dbReference type="AlphaFoldDB" id="A0A8J3Z9A0"/>
<dbReference type="Proteomes" id="UP000612585">
    <property type="component" value="Unassembled WGS sequence"/>
</dbReference>
<dbReference type="GO" id="GO:0005506">
    <property type="term" value="F:iron ion binding"/>
    <property type="evidence" value="ECO:0007669"/>
    <property type="project" value="UniProtKB-ARBA"/>
</dbReference>
<gene>
    <name evidence="1" type="ORF">Vau01_048060</name>
</gene>
<keyword evidence="1" id="KW-0223">Dioxygenase</keyword>
<proteinExistence type="predicted"/>
<dbReference type="EMBL" id="BOPG01000030">
    <property type="protein sequence ID" value="GIJ57290.1"/>
    <property type="molecule type" value="Genomic_DNA"/>
</dbReference>
<dbReference type="Gene3D" id="2.60.120.620">
    <property type="entry name" value="q2cbj1_9rhob like domain"/>
    <property type="match status" value="1"/>
</dbReference>
<evidence type="ECO:0000313" key="1">
    <source>
        <dbReference type="EMBL" id="GIJ57290.1"/>
    </source>
</evidence>
<dbReference type="InterPro" id="IPR008775">
    <property type="entry name" value="Phytyl_CoA_dOase-like"/>
</dbReference>
<comment type="caution">
    <text evidence="1">The sequence shown here is derived from an EMBL/GenBank/DDBJ whole genome shotgun (WGS) entry which is preliminary data.</text>
</comment>
<keyword evidence="2" id="KW-1185">Reference proteome</keyword>
<accession>A0A8J3Z9A0</accession>
<keyword evidence="1" id="KW-0560">Oxidoreductase</keyword>
<sequence>MLSAGQRETFHRSGLLTVESAVPPAAISAMRDRFWEFLAREHSIDQDRVDTWVVERPRGLQALRRSGAFNLMASRQVCDALDDLLGVAGWQPPSTWGLPLVTFPVPGARWTVPSTGWHVDSYGPEHDLPGVTVFVFLTTVAERGGGTVVLSGSHRLFNRHIASTGTWRPAVVKAALASRHPWLRTVWSEDRQVAPTTIGSGTMLDGAHVQVQELTGHAGDVVLMHPRTLHTSAPNGLPTPRMMLVEIVHRADPPANVENAHSDALSSAVESFWRPEHRL</sequence>
<evidence type="ECO:0000313" key="2">
    <source>
        <dbReference type="Proteomes" id="UP000612585"/>
    </source>
</evidence>
<dbReference type="SUPFAM" id="SSF51197">
    <property type="entry name" value="Clavaminate synthase-like"/>
    <property type="match status" value="1"/>
</dbReference>
<dbReference type="GO" id="GO:0016706">
    <property type="term" value="F:2-oxoglutarate-dependent dioxygenase activity"/>
    <property type="evidence" value="ECO:0007669"/>
    <property type="project" value="UniProtKB-ARBA"/>
</dbReference>
<dbReference type="PANTHER" id="PTHR20883:SF48">
    <property type="entry name" value="ECTOINE DIOXYGENASE"/>
    <property type="match status" value="1"/>
</dbReference>
<protein>
    <submittedName>
        <fullName evidence="1">Phytanoyl-CoA dioxygenase</fullName>
    </submittedName>
</protein>
<dbReference type="Pfam" id="PF05721">
    <property type="entry name" value="PhyH"/>
    <property type="match status" value="1"/>
</dbReference>
<name>A0A8J3Z9A0_9ACTN</name>